<accession>A0A8S1RWJ6</accession>
<dbReference type="EMBL" id="CAJJDP010000001">
    <property type="protein sequence ID" value="CAD8131723.1"/>
    <property type="molecule type" value="Genomic_DNA"/>
</dbReference>
<comment type="caution">
    <text evidence="1">The sequence shown here is derived from an EMBL/GenBank/DDBJ whole genome shotgun (WGS) entry which is preliminary data.</text>
</comment>
<keyword evidence="2" id="KW-1185">Reference proteome</keyword>
<gene>
    <name evidence="1" type="ORF">POCTA_138.1.T0030070</name>
</gene>
<protein>
    <submittedName>
        <fullName evidence="1">Uncharacterized protein</fullName>
    </submittedName>
</protein>
<dbReference type="OrthoDB" id="283815at2759"/>
<proteinExistence type="predicted"/>
<evidence type="ECO:0000313" key="2">
    <source>
        <dbReference type="Proteomes" id="UP000683925"/>
    </source>
</evidence>
<evidence type="ECO:0000313" key="1">
    <source>
        <dbReference type="EMBL" id="CAD8131723.1"/>
    </source>
</evidence>
<organism evidence="1 2">
    <name type="scientific">Paramecium octaurelia</name>
    <dbReference type="NCBI Taxonomy" id="43137"/>
    <lineage>
        <taxon>Eukaryota</taxon>
        <taxon>Sar</taxon>
        <taxon>Alveolata</taxon>
        <taxon>Ciliophora</taxon>
        <taxon>Intramacronucleata</taxon>
        <taxon>Oligohymenophorea</taxon>
        <taxon>Peniculida</taxon>
        <taxon>Parameciidae</taxon>
        <taxon>Paramecium</taxon>
    </lineage>
</organism>
<dbReference type="AlphaFoldDB" id="A0A8S1RWJ6"/>
<name>A0A8S1RWJ6_PAROT</name>
<reference evidence="1" key="1">
    <citation type="submission" date="2021-01" db="EMBL/GenBank/DDBJ databases">
        <authorList>
            <consortium name="Genoscope - CEA"/>
            <person name="William W."/>
        </authorList>
    </citation>
    <scope>NUCLEOTIDE SEQUENCE</scope>
</reference>
<dbReference type="Proteomes" id="UP000683925">
    <property type="component" value="Unassembled WGS sequence"/>
</dbReference>
<sequence>MFQFKKIAKLPLILIQYELEREFLQEEMYCCPSCQKICADSVHQMNILLLLQKLWRCLNYK</sequence>